<feature type="chain" id="PRO_5026117214" evidence="1">
    <location>
        <begin position="17"/>
        <end position="86"/>
    </location>
</feature>
<dbReference type="OrthoDB" id="2910287at2759"/>
<evidence type="ECO:0000313" key="2">
    <source>
        <dbReference type="EMBL" id="QIW94896.1"/>
    </source>
</evidence>
<dbReference type="EMBL" id="CP051139">
    <property type="protein sequence ID" value="QIW94896.1"/>
    <property type="molecule type" value="Genomic_DNA"/>
</dbReference>
<keyword evidence="3" id="KW-1185">Reference proteome</keyword>
<sequence length="86" mass="9444">MKVIAALSFFTTLALAAPSARDLFFCFYMTADPNWEGEGQNLCNHLNTCSPKLPDGLANQVSSAGPDQGVVCWLYRQVASMVSEYY</sequence>
<reference evidence="2 3" key="1">
    <citation type="journal article" date="2016" name="Sci. Rep.">
        <title>Peltaster fructicola genome reveals evolution from an invasive phytopathogen to an ectophytic parasite.</title>
        <authorList>
            <person name="Xu C."/>
            <person name="Chen H."/>
            <person name="Gleason M.L."/>
            <person name="Xu J.R."/>
            <person name="Liu H."/>
            <person name="Zhang R."/>
            <person name="Sun G."/>
        </authorList>
    </citation>
    <scope>NUCLEOTIDE SEQUENCE [LARGE SCALE GENOMIC DNA]</scope>
    <source>
        <strain evidence="2 3">LNHT1506</strain>
    </source>
</reference>
<evidence type="ECO:0000256" key="1">
    <source>
        <dbReference type="SAM" id="SignalP"/>
    </source>
</evidence>
<evidence type="ECO:0000313" key="3">
    <source>
        <dbReference type="Proteomes" id="UP000503462"/>
    </source>
</evidence>
<organism evidence="2 3">
    <name type="scientific">Peltaster fructicola</name>
    <dbReference type="NCBI Taxonomy" id="286661"/>
    <lineage>
        <taxon>Eukaryota</taxon>
        <taxon>Fungi</taxon>
        <taxon>Dikarya</taxon>
        <taxon>Ascomycota</taxon>
        <taxon>Pezizomycotina</taxon>
        <taxon>Dothideomycetes</taxon>
        <taxon>Dothideomycetes incertae sedis</taxon>
        <taxon>Peltaster</taxon>
    </lineage>
</organism>
<keyword evidence="1" id="KW-0732">Signal</keyword>
<dbReference type="Proteomes" id="UP000503462">
    <property type="component" value="Chromosome 1"/>
</dbReference>
<dbReference type="AlphaFoldDB" id="A0A6H0XJJ0"/>
<protein>
    <submittedName>
        <fullName evidence="2">Uncharacterized protein</fullName>
    </submittedName>
</protein>
<name>A0A6H0XJJ0_9PEZI</name>
<gene>
    <name evidence="2" type="ORF">AMS68_000414</name>
</gene>
<accession>A0A6H0XJJ0</accession>
<feature type="signal peptide" evidence="1">
    <location>
        <begin position="1"/>
        <end position="16"/>
    </location>
</feature>
<proteinExistence type="predicted"/>